<gene>
    <name evidence="2" type="ORF">FEE95_10040</name>
</gene>
<name>A0A5S3PQ52_9FLAO</name>
<keyword evidence="1" id="KW-1133">Transmembrane helix</keyword>
<keyword evidence="3" id="KW-1185">Reference proteome</keyword>
<protein>
    <submittedName>
        <fullName evidence="2">Uncharacterized protein</fullName>
    </submittedName>
</protein>
<feature type="transmembrane region" description="Helical" evidence="1">
    <location>
        <begin position="68"/>
        <end position="94"/>
    </location>
</feature>
<organism evidence="2 3">
    <name type="scientific">Maribacter algarum</name>
    <name type="common">ex Zhang et al. 2020</name>
    <dbReference type="NCBI Taxonomy" id="2578118"/>
    <lineage>
        <taxon>Bacteria</taxon>
        <taxon>Pseudomonadati</taxon>
        <taxon>Bacteroidota</taxon>
        <taxon>Flavobacteriia</taxon>
        <taxon>Flavobacteriales</taxon>
        <taxon>Flavobacteriaceae</taxon>
        <taxon>Maribacter</taxon>
    </lineage>
</organism>
<keyword evidence="1" id="KW-0472">Membrane</keyword>
<dbReference type="RefSeq" id="WP_138657816.1">
    <property type="nucleotide sequence ID" value="NZ_VATY01000002.1"/>
</dbReference>
<reference evidence="2 3" key="1">
    <citation type="submission" date="2019-05" db="EMBL/GenBank/DDBJ databases">
        <authorList>
            <person name="Zhang J.-Y."/>
            <person name="Feg X."/>
            <person name="Du Z.-J."/>
        </authorList>
    </citation>
    <scope>NUCLEOTIDE SEQUENCE [LARGE SCALE GENOMIC DNA]</scope>
    <source>
        <strain evidence="2 3">RZ26</strain>
    </source>
</reference>
<dbReference type="AlphaFoldDB" id="A0A5S3PQ52"/>
<evidence type="ECO:0000313" key="3">
    <source>
        <dbReference type="Proteomes" id="UP000310314"/>
    </source>
</evidence>
<dbReference type="OrthoDB" id="9813621at2"/>
<feature type="transmembrane region" description="Helical" evidence="1">
    <location>
        <begin position="36"/>
        <end position="56"/>
    </location>
</feature>
<evidence type="ECO:0000313" key="2">
    <source>
        <dbReference type="EMBL" id="TMM56832.1"/>
    </source>
</evidence>
<proteinExistence type="predicted"/>
<dbReference type="EMBL" id="VATY01000002">
    <property type="protein sequence ID" value="TMM56832.1"/>
    <property type="molecule type" value="Genomic_DNA"/>
</dbReference>
<dbReference type="Proteomes" id="UP000310314">
    <property type="component" value="Unassembled WGS sequence"/>
</dbReference>
<sequence length="96" mass="10539">MKLFGKRLLVFLAIIVLILLIPLVAMQFTDKVNWGLGDFLIAGFLLFTTAILIELLTQGIPNRTHRLVLISLVFLGFLLLWAELAVGIFGSGIAGD</sequence>
<comment type="caution">
    <text evidence="2">The sequence shown here is derived from an EMBL/GenBank/DDBJ whole genome shotgun (WGS) entry which is preliminary data.</text>
</comment>
<evidence type="ECO:0000256" key="1">
    <source>
        <dbReference type="SAM" id="Phobius"/>
    </source>
</evidence>
<accession>A0A5S3PQ52</accession>
<keyword evidence="1" id="KW-0812">Transmembrane</keyword>